<dbReference type="AlphaFoldDB" id="A0A1L7I1B4"/>
<accession>A0A1L7I1B4</accession>
<reference evidence="7 8" key="1">
    <citation type="submission" date="2016-07" db="EMBL/GenBank/DDBJ databases">
        <title>Multi-omics approach to identify versatile polysaccharide utilization systems of a marine flavobacterium Gramella flava.</title>
        <authorList>
            <person name="Tang K."/>
        </authorList>
    </citation>
    <scope>NUCLEOTIDE SEQUENCE [LARGE SCALE GENOMIC DNA]</scope>
    <source>
        <strain evidence="7 8">JLT2011</strain>
    </source>
</reference>
<evidence type="ECO:0000313" key="7">
    <source>
        <dbReference type="EMBL" id="APU66963.1"/>
    </source>
</evidence>
<dbReference type="SUPFAM" id="SSF55469">
    <property type="entry name" value="FMN-dependent nitroreductase-like"/>
    <property type="match status" value="1"/>
</dbReference>
<keyword evidence="8" id="KW-1185">Reference proteome</keyword>
<dbReference type="Proteomes" id="UP000186230">
    <property type="component" value="Chromosome"/>
</dbReference>
<keyword evidence="6 7" id="KW-0560">Oxidoreductase</keyword>
<name>A0A1L7I1B4_9FLAO</name>
<comment type="similarity">
    <text evidence="2">Belongs to the nitroreductase family.</text>
</comment>
<dbReference type="Gene3D" id="3.40.109.10">
    <property type="entry name" value="NADH Oxidase"/>
    <property type="match status" value="1"/>
</dbReference>
<organism evidence="7 8">
    <name type="scientific">Christiangramia flava JLT2011</name>
    <dbReference type="NCBI Taxonomy" id="1229726"/>
    <lineage>
        <taxon>Bacteria</taxon>
        <taxon>Pseudomonadati</taxon>
        <taxon>Bacteroidota</taxon>
        <taxon>Flavobacteriia</taxon>
        <taxon>Flavobacteriales</taxon>
        <taxon>Flavobacteriaceae</taxon>
        <taxon>Christiangramia</taxon>
    </lineage>
</organism>
<dbReference type="Pfam" id="PF00881">
    <property type="entry name" value="Nitroreductase"/>
    <property type="match status" value="1"/>
</dbReference>
<evidence type="ECO:0000256" key="1">
    <source>
        <dbReference type="ARBA" id="ARBA00001917"/>
    </source>
</evidence>
<comment type="cofactor">
    <cofactor evidence="1">
        <name>FMN</name>
        <dbReference type="ChEBI" id="CHEBI:58210"/>
    </cofactor>
</comment>
<evidence type="ECO:0000256" key="6">
    <source>
        <dbReference type="ARBA" id="ARBA00023002"/>
    </source>
</evidence>
<protein>
    <submittedName>
        <fullName evidence="7">Oxygen-insensitive NAD(P)H nitroreductase</fullName>
        <ecNumber evidence="7">1.-.-.-</ecNumber>
        <ecNumber evidence="7">1.5.1.34</ecNumber>
    </submittedName>
</protein>
<dbReference type="GO" id="GO:0004155">
    <property type="term" value="F:6,7-dihydropteridine reductase activity"/>
    <property type="evidence" value="ECO:0007669"/>
    <property type="project" value="UniProtKB-EC"/>
</dbReference>
<evidence type="ECO:0000256" key="4">
    <source>
        <dbReference type="ARBA" id="ARBA00022643"/>
    </source>
</evidence>
<dbReference type="STRING" id="1229726.GRFL_0239"/>
<dbReference type="EMBL" id="CP016359">
    <property type="protein sequence ID" value="APU66963.1"/>
    <property type="molecule type" value="Genomic_DNA"/>
</dbReference>
<keyword evidence="4" id="KW-0288">FMN</keyword>
<dbReference type="InterPro" id="IPR029479">
    <property type="entry name" value="Nitroreductase"/>
</dbReference>
<evidence type="ECO:0000256" key="2">
    <source>
        <dbReference type="ARBA" id="ARBA00007118"/>
    </source>
</evidence>
<dbReference type="InterPro" id="IPR000415">
    <property type="entry name" value="Nitroreductase-like"/>
</dbReference>
<dbReference type="KEGG" id="gfl:GRFL_0239"/>
<dbReference type="RefSeq" id="WP_083642738.1">
    <property type="nucleotide sequence ID" value="NZ_AMRU01000008.1"/>
</dbReference>
<dbReference type="OrthoDB" id="9809288at2"/>
<keyword evidence="5" id="KW-0521">NADP</keyword>
<proteinExistence type="inferred from homology"/>
<sequence length="209" mass="24058">MSIDALKWRYATKKFDASRILPEEKINILKHTFNLTATSYGLQPLKMVVISNKELQARLKASSFNQKQVDTASHLLVICIEARVDEDFIRNYFQRVKHIRNVSDEILKPFREFLVDDFNSKAKKEIEAWAINQAYLALGTLLTVCAAEEIDACPMEGFEPNEYDQILNLSEKNLQSVLVLPVGYRAEDDEFSGFKKVRRPLDEVIIDID</sequence>
<evidence type="ECO:0000256" key="5">
    <source>
        <dbReference type="ARBA" id="ARBA00022857"/>
    </source>
</evidence>
<dbReference type="CDD" id="cd02149">
    <property type="entry name" value="NfsB-like"/>
    <property type="match status" value="1"/>
</dbReference>
<dbReference type="InterPro" id="IPR033878">
    <property type="entry name" value="NfsB-like"/>
</dbReference>
<evidence type="ECO:0000313" key="8">
    <source>
        <dbReference type="Proteomes" id="UP000186230"/>
    </source>
</evidence>
<gene>
    <name evidence="7" type="ORF">GRFL_0239</name>
</gene>
<dbReference type="EC" id="1.5.1.34" evidence="7"/>
<dbReference type="PANTHER" id="PTHR43673">
    <property type="entry name" value="NAD(P)H NITROREDUCTASE YDGI-RELATED"/>
    <property type="match status" value="1"/>
</dbReference>
<dbReference type="PANTHER" id="PTHR43673:SF2">
    <property type="entry name" value="NITROREDUCTASE"/>
    <property type="match status" value="1"/>
</dbReference>
<evidence type="ECO:0000256" key="3">
    <source>
        <dbReference type="ARBA" id="ARBA00022630"/>
    </source>
</evidence>
<dbReference type="EC" id="1.-.-.-" evidence="7"/>
<keyword evidence="3" id="KW-0285">Flavoprotein</keyword>